<evidence type="ECO:0000313" key="3">
    <source>
        <dbReference type="Proteomes" id="UP000298787"/>
    </source>
</evidence>
<evidence type="ECO:0000313" key="2">
    <source>
        <dbReference type="EMBL" id="TKS87570.1"/>
    </source>
</evidence>
<dbReference type="Proteomes" id="UP000298787">
    <property type="component" value="Chromosome 19"/>
</dbReference>
<proteinExistence type="predicted"/>
<keyword evidence="1" id="KW-0732">Signal</keyword>
<organism evidence="2 3">
    <name type="scientific">Collichthys lucidus</name>
    <name type="common">Big head croaker</name>
    <name type="synonym">Sciaena lucida</name>
    <dbReference type="NCBI Taxonomy" id="240159"/>
    <lineage>
        <taxon>Eukaryota</taxon>
        <taxon>Metazoa</taxon>
        <taxon>Chordata</taxon>
        <taxon>Craniata</taxon>
        <taxon>Vertebrata</taxon>
        <taxon>Euteleostomi</taxon>
        <taxon>Actinopterygii</taxon>
        <taxon>Neopterygii</taxon>
        <taxon>Teleostei</taxon>
        <taxon>Neoteleostei</taxon>
        <taxon>Acanthomorphata</taxon>
        <taxon>Eupercaria</taxon>
        <taxon>Sciaenidae</taxon>
        <taxon>Collichthys</taxon>
    </lineage>
</organism>
<name>A0A4U5VIG9_COLLU</name>
<sequence>MSKMRGLTLLCLVGFILSASLPKGNAAPNPPQEKEKPELDEYTGVVHPFEGEGGFETPELTTQQVLGFNSTNSTPTATPSVTTHTGYIVPFQGEGVFRPVASVENAQQAAKNKD</sequence>
<feature type="chain" id="PRO_5020250578" evidence="1">
    <location>
        <begin position="27"/>
        <end position="114"/>
    </location>
</feature>
<gene>
    <name evidence="2" type="ORF">D9C73_021694</name>
</gene>
<dbReference type="AlphaFoldDB" id="A0A4U5VIG9"/>
<feature type="signal peptide" evidence="1">
    <location>
        <begin position="1"/>
        <end position="26"/>
    </location>
</feature>
<dbReference type="EMBL" id="CM014096">
    <property type="protein sequence ID" value="TKS87570.1"/>
    <property type="molecule type" value="Genomic_DNA"/>
</dbReference>
<protein>
    <submittedName>
        <fullName evidence="2">Uncharacterized protein</fullName>
    </submittedName>
</protein>
<accession>A0A4U5VIG9</accession>
<evidence type="ECO:0000256" key="1">
    <source>
        <dbReference type="SAM" id="SignalP"/>
    </source>
</evidence>
<keyword evidence="3" id="KW-1185">Reference proteome</keyword>
<reference evidence="2 3" key="1">
    <citation type="submission" date="2019-01" db="EMBL/GenBank/DDBJ databases">
        <title>Genome Assembly of Collichthys lucidus.</title>
        <authorList>
            <person name="Cai M."/>
            <person name="Xiao S."/>
        </authorList>
    </citation>
    <scope>NUCLEOTIDE SEQUENCE [LARGE SCALE GENOMIC DNA]</scope>
    <source>
        <strain evidence="2">JT15FE1705JMU</strain>
        <tissue evidence="2">Muscle</tissue>
    </source>
</reference>